<comment type="pathway">
    <text evidence="3">Carbohydrate biosynthesis; gluconeogenesis.</text>
</comment>
<keyword evidence="3" id="KW-0324">Glycolysis</keyword>
<dbReference type="Gene3D" id="3.20.20.70">
    <property type="entry name" value="Aldolase class I"/>
    <property type="match status" value="1"/>
</dbReference>
<dbReference type="EC" id="5.3.1.1" evidence="3"/>
<evidence type="ECO:0000313" key="5">
    <source>
        <dbReference type="Proteomes" id="UP000230941"/>
    </source>
</evidence>
<dbReference type="UniPathway" id="UPA00138"/>
<dbReference type="InterPro" id="IPR020861">
    <property type="entry name" value="Triosephosphate_isomerase_AS"/>
</dbReference>
<protein>
    <recommendedName>
        <fullName evidence="3">Triosephosphate isomerase</fullName>
        <ecNumber evidence="3">5.3.1.1</ecNumber>
    </recommendedName>
</protein>
<keyword evidence="3" id="KW-0312">Gluconeogenesis</keyword>
<dbReference type="GO" id="GO:0005829">
    <property type="term" value="C:cytosol"/>
    <property type="evidence" value="ECO:0007669"/>
    <property type="project" value="TreeGrafter"/>
</dbReference>
<dbReference type="GO" id="GO:0004807">
    <property type="term" value="F:triose-phosphate isomerase activity"/>
    <property type="evidence" value="ECO:0007669"/>
    <property type="project" value="UniProtKB-UniRule"/>
</dbReference>
<dbReference type="Proteomes" id="UP000230941">
    <property type="component" value="Unassembled WGS sequence"/>
</dbReference>
<dbReference type="GO" id="GO:0046166">
    <property type="term" value="P:glyceraldehyde-3-phosphate biosynthetic process"/>
    <property type="evidence" value="ECO:0007669"/>
    <property type="project" value="TreeGrafter"/>
</dbReference>
<evidence type="ECO:0000256" key="2">
    <source>
        <dbReference type="ARBA" id="ARBA00023235"/>
    </source>
</evidence>
<comment type="similarity">
    <text evidence="1 3">Belongs to the triosephosphate isomerase family.</text>
</comment>
<dbReference type="GO" id="GO:0006094">
    <property type="term" value="P:gluconeogenesis"/>
    <property type="evidence" value="ECO:0007669"/>
    <property type="project" value="UniProtKB-UniPathway"/>
</dbReference>
<dbReference type="SUPFAM" id="SSF51351">
    <property type="entry name" value="Triosephosphate isomerase (TIM)"/>
    <property type="match status" value="1"/>
</dbReference>
<evidence type="ECO:0000313" key="4">
    <source>
        <dbReference type="EMBL" id="PJA64006.1"/>
    </source>
</evidence>
<comment type="catalytic activity">
    <reaction evidence="3">
        <text>D-glyceraldehyde 3-phosphate = dihydroxyacetone phosphate</text>
        <dbReference type="Rhea" id="RHEA:18585"/>
        <dbReference type="ChEBI" id="CHEBI:57642"/>
        <dbReference type="ChEBI" id="CHEBI:59776"/>
        <dbReference type="EC" id="5.3.1.1"/>
    </reaction>
</comment>
<dbReference type="PANTHER" id="PTHR21139:SF42">
    <property type="entry name" value="TRIOSEPHOSPHATE ISOMERASE"/>
    <property type="match status" value="1"/>
</dbReference>
<name>A0A2M7YM27_9BACT</name>
<reference evidence="5" key="1">
    <citation type="submission" date="2017-09" db="EMBL/GenBank/DDBJ databases">
        <title>Depth-based differentiation of microbial function through sediment-hosted aquifers and enrichment of novel symbionts in the deep terrestrial subsurface.</title>
        <authorList>
            <person name="Probst A.J."/>
            <person name="Ladd B."/>
            <person name="Jarett J.K."/>
            <person name="Geller-Mcgrath D.E."/>
            <person name="Sieber C.M.K."/>
            <person name="Emerson J.B."/>
            <person name="Anantharaman K."/>
            <person name="Thomas B.C."/>
            <person name="Malmstrom R."/>
            <person name="Stieglmeier M."/>
            <person name="Klingl A."/>
            <person name="Woyke T."/>
            <person name="Ryan C.M."/>
            <person name="Banfield J.F."/>
        </authorList>
    </citation>
    <scope>NUCLEOTIDE SEQUENCE [LARGE SCALE GENOMIC DNA]</scope>
</reference>
<dbReference type="InterPro" id="IPR035990">
    <property type="entry name" value="TIM_sf"/>
</dbReference>
<dbReference type="GO" id="GO:0006096">
    <property type="term" value="P:glycolytic process"/>
    <property type="evidence" value="ECO:0007669"/>
    <property type="project" value="UniProtKB-UniRule"/>
</dbReference>
<sequence>GVLEKLGAQDCFWENKGAYTGEISSLMLKDLGCQYVIVGHSERRKYFGESDEIINRKLKAVLKNRMKPVFCVGEETRDSLNGNGKQINEMGLIVGEQLEKGLIGISTERIREIIFAYEPIWAIGTGQACLPDDAMKARLFIRKILSKLYSRETAEKARIVYGGSIDSKNVSDYVKNAKMDGILVGGASINASEFNKIVEKIG</sequence>
<comment type="subcellular location">
    <subcellularLocation>
        <location evidence="3">Cytoplasm</location>
    </subcellularLocation>
</comment>
<dbReference type="PROSITE" id="PS00171">
    <property type="entry name" value="TIM_1"/>
    <property type="match status" value="1"/>
</dbReference>
<evidence type="ECO:0000256" key="3">
    <source>
        <dbReference type="RuleBase" id="RU363013"/>
    </source>
</evidence>
<evidence type="ECO:0000256" key="1">
    <source>
        <dbReference type="ARBA" id="ARBA00007422"/>
    </source>
</evidence>
<keyword evidence="2 3" id="KW-0413">Isomerase</keyword>
<comment type="caution">
    <text evidence="4">The sequence shown here is derived from an EMBL/GenBank/DDBJ whole genome shotgun (WGS) entry which is preliminary data.</text>
</comment>
<proteinExistence type="inferred from homology"/>
<dbReference type="EMBL" id="PFWG01000022">
    <property type="protein sequence ID" value="PJA64006.1"/>
    <property type="molecule type" value="Genomic_DNA"/>
</dbReference>
<dbReference type="InterPro" id="IPR013785">
    <property type="entry name" value="Aldolase_TIM"/>
</dbReference>
<dbReference type="AlphaFoldDB" id="A0A2M7YM27"/>
<accession>A0A2M7YM27</accession>
<comment type="pathway">
    <text evidence="3">Carbohydrate degradation; glycolysis; D-glyceraldehyde 3-phosphate from glycerone phosphate: step 1/1.</text>
</comment>
<feature type="non-terminal residue" evidence="4">
    <location>
        <position position="1"/>
    </location>
</feature>
<organism evidence="4 5">
    <name type="scientific">Candidatus Portnoybacteria bacterium CG_4_9_14_3_um_filter_43_11</name>
    <dbReference type="NCBI Taxonomy" id="1974805"/>
    <lineage>
        <taxon>Bacteria</taxon>
        <taxon>Candidatus Portnoyibacteriota</taxon>
    </lineage>
</organism>
<gene>
    <name evidence="4" type="ORF">CO160_00870</name>
</gene>
<dbReference type="PROSITE" id="PS51440">
    <property type="entry name" value="TIM_2"/>
    <property type="match status" value="1"/>
</dbReference>
<comment type="subunit">
    <text evidence="3">Homodimer.</text>
</comment>
<dbReference type="NCBIfam" id="TIGR00419">
    <property type="entry name" value="tim"/>
    <property type="match status" value="1"/>
</dbReference>
<dbReference type="CDD" id="cd00311">
    <property type="entry name" value="TIM"/>
    <property type="match status" value="1"/>
</dbReference>
<dbReference type="InterPro" id="IPR000652">
    <property type="entry name" value="Triosephosphate_isomerase"/>
</dbReference>
<dbReference type="GO" id="GO:0019563">
    <property type="term" value="P:glycerol catabolic process"/>
    <property type="evidence" value="ECO:0007669"/>
    <property type="project" value="TreeGrafter"/>
</dbReference>
<dbReference type="Pfam" id="PF00121">
    <property type="entry name" value="TIM"/>
    <property type="match status" value="1"/>
</dbReference>
<keyword evidence="3" id="KW-0963">Cytoplasm</keyword>
<dbReference type="UniPathway" id="UPA00109">
    <property type="reaction ID" value="UER00189"/>
</dbReference>
<dbReference type="PANTHER" id="PTHR21139">
    <property type="entry name" value="TRIOSEPHOSPHATE ISOMERASE"/>
    <property type="match status" value="1"/>
</dbReference>